<gene>
    <name evidence="2" type="ORF">EVAR_55231_1</name>
</gene>
<proteinExistence type="predicted"/>
<name>A0A4C1ZKZ8_EUMVA</name>
<accession>A0A4C1ZKZ8</accession>
<sequence length="145" mass="15238">MDVVTAHCLRGRRAQGAARRLEASSRPDRSAHGAVGGAANGHGKGPVGPACRKRSCPRGPLTRATPSRGANSCGGLARRAAANDSIERYGLMSIAKPTFALSNFQLGHYRESVTVKLEGLTRSREGKSVTACQMTLVSRSPPKSI</sequence>
<evidence type="ECO:0000313" key="2">
    <source>
        <dbReference type="EMBL" id="GBP89551.1"/>
    </source>
</evidence>
<organism evidence="2 3">
    <name type="scientific">Eumeta variegata</name>
    <name type="common">Bagworm moth</name>
    <name type="synonym">Eumeta japonica</name>
    <dbReference type="NCBI Taxonomy" id="151549"/>
    <lineage>
        <taxon>Eukaryota</taxon>
        <taxon>Metazoa</taxon>
        <taxon>Ecdysozoa</taxon>
        <taxon>Arthropoda</taxon>
        <taxon>Hexapoda</taxon>
        <taxon>Insecta</taxon>
        <taxon>Pterygota</taxon>
        <taxon>Neoptera</taxon>
        <taxon>Endopterygota</taxon>
        <taxon>Lepidoptera</taxon>
        <taxon>Glossata</taxon>
        <taxon>Ditrysia</taxon>
        <taxon>Tineoidea</taxon>
        <taxon>Psychidae</taxon>
        <taxon>Oiketicinae</taxon>
        <taxon>Eumeta</taxon>
    </lineage>
</organism>
<evidence type="ECO:0000256" key="1">
    <source>
        <dbReference type="SAM" id="MobiDB-lite"/>
    </source>
</evidence>
<reference evidence="2 3" key="1">
    <citation type="journal article" date="2019" name="Commun. Biol.">
        <title>The bagworm genome reveals a unique fibroin gene that provides high tensile strength.</title>
        <authorList>
            <person name="Kono N."/>
            <person name="Nakamura H."/>
            <person name="Ohtoshi R."/>
            <person name="Tomita M."/>
            <person name="Numata K."/>
            <person name="Arakawa K."/>
        </authorList>
    </citation>
    <scope>NUCLEOTIDE SEQUENCE [LARGE SCALE GENOMIC DNA]</scope>
</reference>
<dbReference type="EMBL" id="BGZK01002007">
    <property type="protein sequence ID" value="GBP89551.1"/>
    <property type="molecule type" value="Genomic_DNA"/>
</dbReference>
<protein>
    <submittedName>
        <fullName evidence="2">Uncharacterized protein</fullName>
    </submittedName>
</protein>
<keyword evidence="3" id="KW-1185">Reference proteome</keyword>
<evidence type="ECO:0000313" key="3">
    <source>
        <dbReference type="Proteomes" id="UP000299102"/>
    </source>
</evidence>
<comment type="caution">
    <text evidence="2">The sequence shown here is derived from an EMBL/GenBank/DDBJ whole genome shotgun (WGS) entry which is preliminary data.</text>
</comment>
<dbReference type="AlphaFoldDB" id="A0A4C1ZKZ8"/>
<dbReference type="Proteomes" id="UP000299102">
    <property type="component" value="Unassembled WGS sequence"/>
</dbReference>
<feature type="compositionally biased region" description="Gly residues" evidence="1">
    <location>
        <begin position="34"/>
        <end position="46"/>
    </location>
</feature>
<feature type="compositionally biased region" description="Basic and acidic residues" evidence="1">
    <location>
        <begin position="19"/>
        <end position="31"/>
    </location>
</feature>
<feature type="region of interest" description="Disordered" evidence="1">
    <location>
        <begin position="15"/>
        <end position="76"/>
    </location>
</feature>